<reference evidence="1" key="1">
    <citation type="submission" date="2020-08" db="EMBL/GenBank/DDBJ databases">
        <title>Multicomponent nature underlies the extraordinary mechanical properties of spider dragline silk.</title>
        <authorList>
            <person name="Kono N."/>
            <person name="Nakamura H."/>
            <person name="Mori M."/>
            <person name="Yoshida Y."/>
            <person name="Ohtoshi R."/>
            <person name="Malay A.D."/>
            <person name="Moran D.A.P."/>
            <person name="Tomita M."/>
            <person name="Numata K."/>
            <person name="Arakawa K."/>
        </authorList>
    </citation>
    <scope>NUCLEOTIDE SEQUENCE</scope>
</reference>
<keyword evidence="2" id="KW-1185">Reference proteome</keyword>
<name>A0A8X6NB24_NEPPI</name>
<proteinExistence type="predicted"/>
<gene>
    <name evidence="1" type="ORF">NPIL_105991</name>
</gene>
<evidence type="ECO:0000313" key="2">
    <source>
        <dbReference type="Proteomes" id="UP000887013"/>
    </source>
</evidence>
<dbReference type="EMBL" id="BMAW01007419">
    <property type="protein sequence ID" value="GFT03707.1"/>
    <property type="molecule type" value="Genomic_DNA"/>
</dbReference>
<comment type="caution">
    <text evidence="1">The sequence shown here is derived from an EMBL/GenBank/DDBJ whole genome shotgun (WGS) entry which is preliminary data.</text>
</comment>
<evidence type="ECO:0000313" key="1">
    <source>
        <dbReference type="EMBL" id="GFT03707.1"/>
    </source>
</evidence>
<sequence>MDSLRRYHTHIQSVGKKWPPPFLTLYSMSLKTQEVIKKYCPAHNFVTRSNDSRLWQINLLFRVLAKMLCLPHRLHTFKFDGKHSILLSFQFTTIIFFVIM</sequence>
<dbReference type="Proteomes" id="UP000887013">
    <property type="component" value="Unassembled WGS sequence"/>
</dbReference>
<organism evidence="1 2">
    <name type="scientific">Nephila pilipes</name>
    <name type="common">Giant wood spider</name>
    <name type="synonym">Nephila maculata</name>
    <dbReference type="NCBI Taxonomy" id="299642"/>
    <lineage>
        <taxon>Eukaryota</taxon>
        <taxon>Metazoa</taxon>
        <taxon>Ecdysozoa</taxon>
        <taxon>Arthropoda</taxon>
        <taxon>Chelicerata</taxon>
        <taxon>Arachnida</taxon>
        <taxon>Araneae</taxon>
        <taxon>Araneomorphae</taxon>
        <taxon>Entelegynae</taxon>
        <taxon>Araneoidea</taxon>
        <taxon>Nephilidae</taxon>
        <taxon>Nephila</taxon>
    </lineage>
</organism>
<accession>A0A8X6NB24</accession>
<protein>
    <submittedName>
        <fullName evidence="1">Uncharacterized protein</fullName>
    </submittedName>
</protein>
<dbReference type="AlphaFoldDB" id="A0A8X6NB24"/>